<keyword evidence="6" id="KW-0735">Signal-anchor</keyword>
<dbReference type="eggNOG" id="KOG3736">
    <property type="taxonomic scope" value="Eukaryota"/>
</dbReference>
<feature type="domain" description="Ricin B lectin" evidence="14">
    <location>
        <begin position="492"/>
        <end position="622"/>
    </location>
</feature>
<keyword evidence="13" id="KW-0808">Transferase</keyword>
<dbReference type="Pfam" id="PF00652">
    <property type="entry name" value="Ricin_B_lectin"/>
    <property type="match status" value="1"/>
</dbReference>
<dbReference type="FunCoup" id="B4M8S7">
    <property type="interactions" value="323"/>
</dbReference>
<dbReference type="FunFam" id="3.90.550.10:FF:000053">
    <property type="entry name" value="Polypeptide N-acetylgalactosaminyltransferase"/>
    <property type="match status" value="1"/>
</dbReference>
<keyword evidence="11" id="KW-0325">Glycoprotein</keyword>
<keyword evidence="16" id="KW-1185">Reference proteome</keyword>
<keyword evidence="4 13" id="KW-0812">Transmembrane</keyword>
<feature type="transmembrane region" description="Helical" evidence="13">
    <location>
        <begin position="22"/>
        <end position="46"/>
    </location>
</feature>
<dbReference type="InterPro" id="IPR000772">
    <property type="entry name" value="Ricin_B_lectin"/>
</dbReference>
<dbReference type="CDD" id="cd02510">
    <property type="entry name" value="pp-GalNAc-T"/>
    <property type="match status" value="1"/>
</dbReference>
<comment type="cofactor">
    <cofactor evidence="1 13">
        <name>Mn(2+)</name>
        <dbReference type="ChEBI" id="CHEBI:29035"/>
    </cofactor>
</comment>
<keyword evidence="13" id="KW-0328">Glycosyltransferase</keyword>
<evidence type="ECO:0000256" key="4">
    <source>
        <dbReference type="ARBA" id="ARBA00022692"/>
    </source>
</evidence>
<dbReference type="Proteomes" id="UP000008792">
    <property type="component" value="Unassembled WGS sequence"/>
</dbReference>
<protein>
    <recommendedName>
        <fullName evidence="13">Polypeptide N-acetylgalactosaminyltransferase</fullName>
        <ecNumber evidence="13">2.4.1.-</ecNumber>
    </recommendedName>
    <alternativeName>
        <fullName evidence="13">Protein-UDP acetylgalactosaminyltransferase</fullName>
    </alternativeName>
</protein>
<dbReference type="GO" id="GO:0030246">
    <property type="term" value="F:carbohydrate binding"/>
    <property type="evidence" value="ECO:0007669"/>
    <property type="project" value="UniProtKB-KW"/>
</dbReference>
<evidence type="ECO:0000256" key="6">
    <source>
        <dbReference type="ARBA" id="ARBA00022968"/>
    </source>
</evidence>
<dbReference type="Gene3D" id="2.80.10.50">
    <property type="match status" value="1"/>
</dbReference>
<dbReference type="OrthoDB" id="9982049at2759"/>
<evidence type="ECO:0000256" key="5">
    <source>
        <dbReference type="ARBA" id="ARBA00022734"/>
    </source>
</evidence>
<keyword evidence="8 13" id="KW-0333">Golgi apparatus</keyword>
<evidence type="ECO:0000256" key="9">
    <source>
        <dbReference type="ARBA" id="ARBA00023136"/>
    </source>
</evidence>
<dbReference type="GO" id="GO:0000139">
    <property type="term" value="C:Golgi membrane"/>
    <property type="evidence" value="ECO:0007669"/>
    <property type="project" value="UniProtKB-SubCell"/>
</dbReference>
<gene>
    <name evidence="15" type="primary">Dvir\GJ18184</name>
    <name evidence="15" type="ORF">Dvir_GJ18184</name>
</gene>
<evidence type="ECO:0000259" key="14">
    <source>
        <dbReference type="SMART" id="SM00458"/>
    </source>
</evidence>
<comment type="subcellular location">
    <subcellularLocation>
        <location evidence="2 13">Golgi apparatus membrane</location>
        <topology evidence="2 13">Single-pass type II membrane protein</topology>
    </subcellularLocation>
</comment>
<dbReference type="SMART" id="SM00458">
    <property type="entry name" value="RICIN"/>
    <property type="match status" value="1"/>
</dbReference>
<evidence type="ECO:0000256" key="10">
    <source>
        <dbReference type="ARBA" id="ARBA00023157"/>
    </source>
</evidence>
<evidence type="ECO:0000256" key="11">
    <source>
        <dbReference type="ARBA" id="ARBA00023180"/>
    </source>
</evidence>
<dbReference type="GO" id="GO:0004653">
    <property type="term" value="F:polypeptide N-acetylgalactosaminyltransferase activity"/>
    <property type="evidence" value="ECO:0007669"/>
    <property type="project" value="TreeGrafter"/>
</dbReference>
<reference evidence="15 16" key="1">
    <citation type="journal article" date="2007" name="Nature">
        <title>Evolution of genes and genomes on the Drosophila phylogeny.</title>
        <authorList>
            <consortium name="Drosophila 12 Genomes Consortium"/>
            <person name="Clark A.G."/>
            <person name="Eisen M.B."/>
            <person name="Smith D.R."/>
            <person name="Bergman C.M."/>
            <person name="Oliver B."/>
            <person name="Markow T.A."/>
            <person name="Kaufman T.C."/>
            <person name="Kellis M."/>
            <person name="Gelbart W."/>
            <person name="Iyer V.N."/>
            <person name="Pollard D.A."/>
            <person name="Sackton T.B."/>
            <person name="Larracuente A.M."/>
            <person name="Singh N.D."/>
            <person name="Abad J.P."/>
            <person name="Abt D.N."/>
            <person name="Adryan B."/>
            <person name="Aguade M."/>
            <person name="Akashi H."/>
            <person name="Anderson W.W."/>
            <person name="Aquadro C.F."/>
            <person name="Ardell D.H."/>
            <person name="Arguello R."/>
            <person name="Artieri C.G."/>
            <person name="Barbash D.A."/>
            <person name="Barker D."/>
            <person name="Barsanti P."/>
            <person name="Batterham P."/>
            <person name="Batzoglou S."/>
            <person name="Begun D."/>
            <person name="Bhutkar A."/>
            <person name="Blanco E."/>
            <person name="Bosak S.A."/>
            <person name="Bradley R.K."/>
            <person name="Brand A.D."/>
            <person name="Brent M.R."/>
            <person name="Brooks A.N."/>
            <person name="Brown R.H."/>
            <person name="Butlin R.K."/>
            <person name="Caggese C."/>
            <person name="Calvi B.R."/>
            <person name="Bernardo de Carvalho A."/>
            <person name="Caspi A."/>
            <person name="Castrezana S."/>
            <person name="Celniker S.E."/>
            <person name="Chang J.L."/>
            <person name="Chapple C."/>
            <person name="Chatterji S."/>
            <person name="Chinwalla A."/>
            <person name="Civetta A."/>
            <person name="Clifton S.W."/>
            <person name="Comeron J.M."/>
            <person name="Costello J.C."/>
            <person name="Coyne J.A."/>
            <person name="Daub J."/>
            <person name="David R.G."/>
            <person name="Delcher A.L."/>
            <person name="Delehaunty K."/>
            <person name="Do C.B."/>
            <person name="Ebling H."/>
            <person name="Edwards K."/>
            <person name="Eickbush T."/>
            <person name="Evans J.D."/>
            <person name="Filipski A."/>
            <person name="Findeiss S."/>
            <person name="Freyhult E."/>
            <person name="Fulton L."/>
            <person name="Fulton R."/>
            <person name="Garcia A.C."/>
            <person name="Gardiner A."/>
            <person name="Garfield D.A."/>
            <person name="Garvin B.E."/>
            <person name="Gibson G."/>
            <person name="Gilbert D."/>
            <person name="Gnerre S."/>
            <person name="Godfrey J."/>
            <person name="Good R."/>
            <person name="Gotea V."/>
            <person name="Gravely B."/>
            <person name="Greenberg A.J."/>
            <person name="Griffiths-Jones S."/>
            <person name="Gross S."/>
            <person name="Guigo R."/>
            <person name="Gustafson E.A."/>
            <person name="Haerty W."/>
            <person name="Hahn M.W."/>
            <person name="Halligan D.L."/>
            <person name="Halpern A.L."/>
            <person name="Halter G.M."/>
            <person name="Han M.V."/>
            <person name="Heger A."/>
            <person name="Hillier L."/>
            <person name="Hinrichs A.S."/>
            <person name="Holmes I."/>
            <person name="Hoskins R.A."/>
            <person name="Hubisz M.J."/>
            <person name="Hultmark D."/>
            <person name="Huntley M.A."/>
            <person name="Jaffe D.B."/>
            <person name="Jagadeeshan S."/>
            <person name="Jeck W.R."/>
            <person name="Johnson J."/>
            <person name="Jones C.D."/>
            <person name="Jordan W.C."/>
            <person name="Karpen G.H."/>
            <person name="Kataoka E."/>
            <person name="Keightley P.D."/>
            <person name="Kheradpour P."/>
            <person name="Kirkness E.F."/>
            <person name="Koerich L.B."/>
            <person name="Kristiansen K."/>
            <person name="Kudrna D."/>
            <person name="Kulathinal R.J."/>
            <person name="Kumar S."/>
            <person name="Kwok R."/>
            <person name="Lander E."/>
            <person name="Langley C.H."/>
            <person name="Lapoint R."/>
            <person name="Lazzaro B.P."/>
            <person name="Lee S.J."/>
            <person name="Levesque L."/>
            <person name="Li R."/>
            <person name="Lin C.F."/>
            <person name="Lin M.F."/>
            <person name="Lindblad-Toh K."/>
            <person name="Llopart A."/>
            <person name="Long M."/>
            <person name="Low L."/>
            <person name="Lozovsky E."/>
            <person name="Lu J."/>
            <person name="Luo M."/>
            <person name="Machado C.A."/>
            <person name="Makalowski W."/>
            <person name="Marzo M."/>
            <person name="Matsuda M."/>
            <person name="Matzkin L."/>
            <person name="McAllister B."/>
            <person name="McBride C.S."/>
            <person name="McKernan B."/>
            <person name="McKernan K."/>
            <person name="Mendez-Lago M."/>
            <person name="Minx P."/>
            <person name="Mollenhauer M.U."/>
            <person name="Montooth K."/>
            <person name="Mount S.M."/>
            <person name="Mu X."/>
            <person name="Myers E."/>
            <person name="Negre B."/>
            <person name="Newfeld S."/>
            <person name="Nielsen R."/>
            <person name="Noor M.A."/>
            <person name="O'Grady P."/>
            <person name="Pachter L."/>
            <person name="Papaceit M."/>
            <person name="Parisi M.J."/>
            <person name="Parisi M."/>
            <person name="Parts L."/>
            <person name="Pedersen J.S."/>
            <person name="Pesole G."/>
            <person name="Phillippy A.M."/>
            <person name="Ponting C.P."/>
            <person name="Pop M."/>
            <person name="Porcelli D."/>
            <person name="Powell J.R."/>
            <person name="Prohaska S."/>
            <person name="Pruitt K."/>
            <person name="Puig M."/>
            <person name="Quesneville H."/>
            <person name="Ram K.R."/>
            <person name="Rand D."/>
            <person name="Rasmussen M.D."/>
            <person name="Reed L.K."/>
            <person name="Reenan R."/>
            <person name="Reily A."/>
            <person name="Remington K.A."/>
            <person name="Rieger T.T."/>
            <person name="Ritchie M.G."/>
            <person name="Robin C."/>
            <person name="Rogers Y.H."/>
            <person name="Rohde C."/>
            <person name="Rozas J."/>
            <person name="Rubenfield M.J."/>
            <person name="Ruiz A."/>
            <person name="Russo S."/>
            <person name="Salzberg S.L."/>
            <person name="Sanchez-Gracia A."/>
            <person name="Saranga D.J."/>
            <person name="Sato H."/>
            <person name="Schaeffer S.W."/>
            <person name="Schatz M.C."/>
            <person name="Schlenke T."/>
            <person name="Schwartz R."/>
            <person name="Segarra C."/>
            <person name="Singh R.S."/>
            <person name="Sirot L."/>
            <person name="Sirota M."/>
            <person name="Sisneros N.B."/>
            <person name="Smith C.D."/>
            <person name="Smith T.F."/>
            <person name="Spieth J."/>
            <person name="Stage D.E."/>
            <person name="Stark A."/>
            <person name="Stephan W."/>
            <person name="Strausberg R.L."/>
            <person name="Strempel S."/>
            <person name="Sturgill D."/>
            <person name="Sutton G."/>
            <person name="Sutton G.G."/>
            <person name="Tao W."/>
            <person name="Teichmann S."/>
            <person name="Tobari Y.N."/>
            <person name="Tomimura Y."/>
            <person name="Tsolas J.M."/>
            <person name="Valente V.L."/>
            <person name="Venter E."/>
            <person name="Venter J.C."/>
            <person name="Vicario S."/>
            <person name="Vieira F.G."/>
            <person name="Vilella A.J."/>
            <person name="Villasante A."/>
            <person name="Walenz B."/>
            <person name="Wang J."/>
            <person name="Wasserman M."/>
            <person name="Watts T."/>
            <person name="Wilson D."/>
            <person name="Wilson R.K."/>
            <person name="Wing R.A."/>
            <person name="Wolfner M.F."/>
            <person name="Wong A."/>
            <person name="Wong G.K."/>
            <person name="Wu C.I."/>
            <person name="Wu G."/>
            <person name="Yamamoto D."/>
            <person name="Yang H.P."/>
            <person name="Yang S.P."/>
            <person name="Yorke J.A."/>
            <person name="Yoshida K."/>
            <person name="Zdobnov E."/>
            <person name="Zhang P."/>
            <person name="Zhang Y."/>
            <person name="Zimin A.V."/>
            <person name="Baldwin J."/>
            <person name="Abdouelleil A."/>
            <person name="Abdulkadir J."/>
            <person name="Abebe A."/>
            <person name="Abera B."/>
            <person name="Abreu J."/>
            <person name="Acer S.C."/>
            <person name="Aftuck L."/>
            <person name="Alexander A."/>
            <person name="An P."/>
            <person name="Anderson E."/>
            <person name="Anderson S."/>
            <person name="Arachi H."/>
            <person name="Azer M."/>
            <person name="Bachantsang P."/>
            <person name="Barry A."/>
            <person name="Bayul T."/>
            <person name="Berlin A."/>
            <person name="Bessette D."/>
            <person name="Bloom T."/>
            <person name="Blye J."/>
            <person name="Boguslavskiy L."/>
            <person name="Bonnet C."/>
            <person name="Boukhgalter B."/>
            <person name="Bourzgui I."/>
            <person name="Brown A."/>
            <person name="Cahill P."/>
            <person name="Channer S."/>
            <person name="Cheshatsang Y."/>
            <person name="Chuda L."/>
            <person name="Citroen M."/>
            <person name="Collymore A."/>
            <person name="Cooke P."/>
            <person name="Costello M."/>
            <person name="D'Aco K."/>
            <person name="Daza R."/>
            <person name="De Haan G."/>
            <person name="DeGray S."/>
            <person name="DeMaso C."/>
            <person name="Dhargay N."/>
            <person name="Dooley K."/>
            <person name="Dooley E."/>
            <person name="Doricent M."/>
            <person name="Dorje P."/>
            <person name="Dorjee K."/>
            <person name="Dupes A."/>
            <person name="Elong R."/>
            <person name="Falk J."/>
            <person name="Farina A."/>
            <person name="Faro S."/>
            <person name="Ferguson D."/>
            <person name="Fisher S."/>
            <person name="Foley C.D."/>
            <person name="Franke A."/>
            <person name="Friedrich D."/>
            <person name="Gadbois L."/>
            <person name="Gearin G."/>
            <person name="Gearin C.R."/>
            <person name="Giannoukos G."/>
            <person name="Goode T."/>
            <person name="Graham J."/>
            <person name="Grandbois E."/>
            <person name="Grewal S."/>
            <person name="Gyaltsen K."/>
            <person name="Hafez N."/>
            <person name="Hagos B."/>
            <person name="Hall J."/>
            <person name="Henson C."/>
            <person name="Hollinger A."/>
            <person name="Honan T."/>
            <person name="Huard M.D."/>
            <person name="Hughes L."/>
            <person name="Hurhula B."/>
            <person name="Husby M.E."/>
            <person name="Kamat A."/>
            <person name="Kanga B."/>
            <person name="Kashin S."/>
            <person name="Khazanovich D."/>
            <person name="Kisner P."/>
            <person name="Lance K."/>
            <person name="Lara M."/>
            <person name="Lee W."/>
            <person name="Lennon N."/>
            <person name="Letendre F."/>
            <person name="LeVine R."/>
            <person name="Lipovsky A."/>
            <person name="Liu X."/>
            <person name="Liu J."/>
            <person name="Liu S."/>
            <person name="Lokyitsang T."/>
            <person name="Lokyitsang Y."/>
            <person name="Lubonja R."/>
            <person name="Lui A."/>
            <person name="MacDonald P."/>
            <person name="Magnisalis V."/>
            <person name="Maru K."/>
            <person name="Matthews C."/>
            <person name="McCusker W."/>
            <person name="McDonough S."/>
            <person name="Mehta T."/>
            <person name="Meldrim J."/>
            <person name="Meneus L."/>
            <person name="Mihai O."/>
            <person name="Mihalev A."/>
            <person name="Mihova T."/>
            <person name="Mittelman R."/>
            <person name="Mlenga V."/>
            <person name="Montmayeur A."/>
            <person name="Mulrain L."/>
            <person name="Navidi A."/>
            <person name="Naylor J."/>
            <person name="Negash T."/>
            <person name="Nguyen T."/>
            <person name="Nguyen N."/>
            <person name="Nicol R."/>
            <person name="Norbu C."/>
            <person name="Norbu N."/>
            <person name="Novod N."/>
            <person name="O'Neill B."/>
            <person name="Osman S."/>
            <person name="Markiewicz E."/>
            <person name="Oyono O.L."/>
            <person name="Patti C."/>
            <person name="Phunkhang P."/>
            <person name="Pierre F."/>
            <person name="Priest M."/>
            <person name="Raghuraman S."/>
            <person name="Rege F."/>
            <person name="Reyes R."/>
            <person name="Rise C."/>
            <person name="Rogov P."/>
            <person name="Ross K."/>
            <person name="Ryan E."/>
            <person name="Settipalli S."/>
            <person name="Shea T."/>
            <person name="Sherpa N."/>
            <person name="Shi L."/>
            <person name="Shih D."/>
            <person name="Sparrow T."/>
            <person name="Spaulding J."/>
            <person name="Stalker J."/>
            <person name="Stange-Thomann N."/>
            <person name="Stavropoulos S."/>
            <person name="Stone C."/>
            <person name="Strader C."/>
            <person name="Tesfaye S."/>
            <person name="Thomson T."/>
            <person name="Thoulutsang Y."/>
            <person name="Thoulutsang D."/>
            <person name="Topham K."/>
            <person name="Topping I."/>
            <person name="Tsamla T."/>
            <person name="Vassiliev H."/>
            <person name="Vo A."/>
            <person name="Wangchuk T."/>
            <person name="Wangdi T."/>
            <person name="Weiand M."/>
            <person name="Wilkinson J."/>
            <person name="Wilson A."/>
            <person name="Yadav S."/>
            <person name="Young G."/>
            <person name="Yu Q."/>
            <person name="Zembek L."/>
            <person name="Zhong D."/>
            <person name="Zimmer A."/>
            <person name="Zwirko Z."/>
            <person name="Jaffe D.B."/>
            <person name="Alvarez P."/>
            <person name="Brockman W."/>
            <person name="Butler J."/>
            <person name="Chin C."/>
            <person name="Gnerre S."/>
            <person name="Grabherr M."/>
            <person name="Kleber M."/>
            <person name="Mauceli E."/>
            <person name="MacCallum I."/>
        </authorList>
    </citation>
    <scope>NUCLEOTIDE SEQUENCE [LARGE SCALE GENOMIC DNA]</scope>
    <source>
        <strain evidence="16">Tucson 15010-1051.87</strain>
    </source>
</reference>
<dbReference type="GO" id="GO:0006493">
    <property type="term" value="P:protein O-linked glycosylation"/>
    <property type="evidence" value="ECO:0007669"/>
    <property type="project" value="TreeGrafter"/>
</dbReference>
<keyword evidence="5 13" id="KW-0430">Lectin</keyword>
<evidence type="ECO:0000313" key="15">
    <source>
        <dbReference type="EMBL" id="EDW57603.2"/>
    </source>
</evidence>
<dbReference type="EMBL" id="CH940654">
    <property type="protein sequence ID" value="EDW57603.2"/>
    <property type="molecule type" value="Genomic_DNA"/>
</dbReference>
<dbReference type="SUPFAM" id="SSF50370">
    <property type="entry name" value="Ricin B-like lectins"/>
    <property type="match status" value="1"/>
</dbReference>
<proteinExistence type="inferred from homology"/>
<dbReference type="GO" id="GO:0008593">
    <property type="term" value="P:regulation of Notch signaling pathway"/>
    <property type="evidence" value="ECO:0007669"/>
    <property type="project" value="TreeGrafter"/>
</dbReference>
<dbReference type="InterPro" id="IPR035992">
    <property type="entry name" value="Ricin_B-like_lectins"/>
</dbReference>
<dbReference type="GO" id="GO:0005112">
    <property type="term" value="F:Notch binding"/>
    <property type="evidence" value="ECO:0007669"/>
    <property type="project" value="TreeGrafter"/>
</dbReference>
<comment type="pathway">
    <text evidence="13">Protein modification; protein glycosylation.</text>
</comment>
<evidence type="ECO:0000256" key="2">
    <source>
        <dbReference type="ARBA" id="ARBA00004323"/>
    </source>
</evidence>
<comment type="similarity">
    <text evidence="3 13">Belongs to the glycosyltransferase 2 family. GalNAc-T subfamily.</text>
</comment>
<dbReference type="STRING" id="7244.B4M8S7"/>
<evidence type="ECO:0000313" key="16">
    <source>
        <dbReference type="Proteomes" id="UP000008792"/>
    </source>
</evidence>
<organism evidence="15 16">
    <name type="scientific">Drosophila virilis</name>
    <name type="common">Fruit fly</name>
    <dbReference type="NCBI Taxonomy" id="7244"/>
    <lineage>
        <taxon>Eukaryota</taxon>
        <taxon>Metazoa</taxon>
        <taxon>Ecdysozoa</taxon>
        <taxon>Arthropoda</taxon>
        <taxon>Hexapoda</taxon>
        <taxon>Insecta</taxon>
        <taxon>Pterygota</taxon>
        <taxon>Neoptera</taxon>
        <taxon>Endopterygota</taxon>
        <taxon>Diptera</taxon>
        <taxon>Brachycera</taxon>
        <taxon>Muscomorpha</taxon>
        <taxon>Ephydroidea</taxon>
        <taxon>Drosophilidae</taxon>
        <taxon>Drosophila</taxon>
    </lineage>
</organism>
<dbReference type="SUPFAM" id="SSF53448">
    <property type="entry name" value="Nucleotide-diphospho-sugar transferases"/>
    <property type="match status" value="1"/>
</dbReference>
<dbReference type="Gene3D" id="3.90.550.10">
    <property type="entry name" value="Spore Coat Polysaccharide Biosynthesis Protein SpsA, Chain A"/>
    <property type="match status" value="1"/>
</dbReference>
<dbReference type="SMR" id="B4M8S7"/>
<evidence type="ECO:0000256" key="1">
    <source>
        <dbReference type="ARBA" id="ARBA00001936"/>
    </source>
</evidence>
<dbReference type="InterPro" id="IPR029044">
    <property type="entry name" value="Nucleotide-diphossugar_trans"/>
</dbReference>
<evidence type="ECO:0000256" key="8">
    <source>
        <dbReference type="ARBA" id="ARBA00023034"/>
    </source>
</evidence>
<accession>B4M8S7</accession>
<dbReference type="PANTHER" id="PTHR11675:SF63">
    <property type="entry name" value="POLYPEPTIDE N-ACETYLGALACTOSAMINYLTRANSFERASE"/>
    <property type="match status" value="1"/>
</dbReference>
<dbReference type="FunFam" id="2.80.10.50:FF:000075">
    <property type="entry name" value="Polypeptide N-acetylgalactosaminyltransferase"/>
    <property type="match status" value="1"/>
</dbReference>
<evidence type="ECO:0000256" key="3">
    <source>
        <dbReference type="ARBA" id="ARBA00005680"/>
    </source>
</evidence>
<dbReference type="UniPathway" id="UPA00378"/>
<dbReference type="EC" id="2.4.1.-" evidence="13"/>
<dbReference type="PANTHER" id="PTHR11675">
    <property type="entry name" value="N-ACETYLGALACTOSAMINYLTRANSFERASE"/>
    <property type="match status" value="1"/>
</dbReference>
<dbReference type="PROSITE" id="PS50231">
    <property type="entry name" value="RICIN_B_LECTIN"/>
    <property type="match status" value="1"/>
</dbReference>
<sequence length="640" mass="72962">MKSALIVKHTTAKQHMMQIKRLLCKSCTLGTLLIAGVWMLALLAYMHHLRSSIPAAGWRFNNSATPRAELSYQAQVTVGCSPTSLNTTHAASAGAAAQDQFELLGVVRNKQDKYIRDIGYKHHAFNALVSNNIGLYRDIPDTRHKVCKREEPLEPEQLPQASVIMCFYNEHKMTLMRSIKTVLERTPGHLLKEIILVDDNSDLPELEFHLLADLHARLKYDNLRYVRNERREGLIRSRVIGARDANGDVLVFLDSHIEVNRQWLEPLLRLVHAENATLAVPVIDLINADTFEYTPSPLVRGGFNWGLHFRWENLPEGTLKVPEDFKGPFRSPTMAGGLFAVSRLYFQHIGEYDMAMDIWGGENIEISFRVWQCGGAIKIVPCSRVGHIFRKRRPYTAPDGANTMLKNSLRLAHVWMDKYKDYYLKHEKVPKDYDFGDISARLQLRERLHCKDFDWYLKHVYPELRVPGDESKKPAVAPVFQPWHSRKRNYLDSFQLRLSGTQLCAAVVAPKVKGFWKKGSSLTLQNCRTRAANQMWYETEKSEIILDKLLCLEAAADTLVIINKCHEMLGDQQWRHTRNANSPVYNMAKGTCLRADAAKEGATISLDLCSKADGVGGAWDIVLLKQEQQQQQQPKPDKQL</sequence>
<dbReference type="InParanoid" id="B4M8S7"/>
<keyword evidence="9 13" id="KW-0472">Membrane</keyword>
<evidence type="ECO:0000256" key="7">
    <source>
        <dbReference type="ARBA" id="ARBA00022989"/>
    </source>
</evidence>
<keyword evidence="7 13" id="KW-1133">Transmembrane helix</keyword>
<keyword evidence="12 13" id="KW-0464">Manganese</keyword>
<dbReference type="HOGENOM" id="CLU_013477_0_1_1"/>
<dbReference type="Pfam" id="PF00535">
    <property type="entry name" value="Glycos_transf_2"/>
    <property type="match status" value="1"/>
</dbReference>
<evidence type="ECO:0000256" key="13">
    <source>
        <dbReference type="RuleBase" id="RU361242"/>
    </source>
</evidence>
<keyword evidence="10 13" id="KW-1015">Disulfide bond</keyword>
<name>B4M8S7_DROVI</name>
<evidence type="ECO:0000256" key="12">
    <source>
        <dbReference type="ARBA" id="ARBA00023211"/>
    </source>
</evidence>
<dbReference type="InterPro" id="IPR001173">
    <property type="entry name" value="Glyco_trans_2-like"/>
</dbReference>
<dbReference type="InterPro" id="IPR045885">
    <property type="entry name" value="GalNAc-T"/>
</dbReference>
<dbReference type="AlphaFoldDB" id="B4M8S7"/>
<dbReference type="KEGG" id="dvi:6634163"/>